<protein>
    <recommendedName>
        <fullName evidence="6">Glucose-methanol-choline oxidoreductase N-terminal domain-containing protein</fullName>
    </recommendedName>
</protein>
<comment type="cofactor">
    <cofactor evidence="1">
        <name>FAD</name>
        <dbReference type="ChEBI" id="CHEBI:57692"/>
    </cofactor>
</comment>
<reference evidence="7 8" key="1">
    <citation type="journal article" date="2019" name="Nat. Ecol. Evol.">
        <title>Megaphylogeny resolves global patterns of mushroom evolution.</title>
        <authorList>
            <person name="Varga T."/>
            <person name="Krizsan K."/>
            <person name="Foldi C."/>
            <person name="Dima B."/>
            <person name="Sanchez-Garcia M."/>
            <person name="Sanchez-Ramirez S."/>
            <person name="Szollosi G.J."/>
            <person name="Szarkandi J.G."/>
            <person name="Papp V."/>
            <person name="Albert L."/>
            <person name="Andreopoulos W."/>
            <person name="Angelini C."/>
            <person name="Antonin V."/>
            <person name="Barry K.W."/>
            <person name="Bougher N.L."/>
            <person name="Buchanan P."/>
            <person name="Buyck B."/>
            <person name="Bense V."/>
            <person name="Catcheside P."/>
            <person name="Chovatia M."/>
            <person name="Cooper J."/>
            <person name="Damon W."/>
            <person name="Desjardin D."/>
            <person name="Finy P."/>
            <person name="Geml J."/>
            <person name="Haridas S."/>
            <person name="Hughes K."/>
            <person name="Justo A."/>
            <person name="Karasinski D."/>
            <person name="Kautmanova I."/>
            <person name="Kiss B."/>
            <person name="Kocsube S."/>
            <person name="Kotiranta H."/>
            <person name="LaButti K.M."/>
            <person name="Lechner B.E."/>
            <person name="Liimatainen K."/>
            <person name="Lipzen A."/>
            <person name="Lukacs Z."/>
            <person name="Mihaltcheva S."/>
            <person name="Morgado L.N."/>
            <person name="Niskanen T."/>
            <person name="Noordeloos M.E."/>
            <person name="Ohm R.A."/>
            <person name="Ortiz-Santana B."/>
            <person name="Ovrebo C."/>
            <person name="Racz N."/>
            <person name="Riley R."/>
            <person name="Savchenko A."/>
            <person name="Shiryaev A."/>
            <person name="Soop K."/>
            <person name="Spirin V."/>
            <person name="Szebenyi C."/>
            <person name="Tomsovsky M."/>
            <person name="Tulloss R.E."/>
            <person name="Uehling J."/>
            <person name="Grigoriev I.V."/>
            <person name="Vagvolgyi C."/>
            <person name="Papp T."/>
            <person name="Martin F.M."/>
            <person name="Miettinen O."/>
            <person name="Hibbett D.S."/>
            <person name="Nagy L.G."/>
        </authorList>
    </citation>
    <scope>NUCLEOTIDE SEQUENCE [LARGE SCALE GENOMIC DNA]</scope>
    <source>
        <strain evidence="7 8">CBS 962.96</strain>
    </source>
</reference>
<dbReference type="PANTHER" id="PTHR11552:SF147">
    <property type="entry name" value="CHOLINE DEHYDROGENASE, MITOCHONDRIAL"/>
    <property type="match status" value="1"/>
</dbReference>
<dbReference type="Gene3D" id="4.10.450.10">
    <property type="entry name" value="Glucose Oxidase, domain 2"/>
    <property type="match status" value="1"/>
</dbReference>
<dbReference type="OrthoDB" id="269227at2759"/>
<dbReference type="InterPro" id="IPR012132">
    <property type="entry name" value="GMC_OxRdtase"/>
</dbReference>
<evidence type="ECO:0000256" key="5">
    <source>
        <dbReference type="ARBA" id="ARBA00023002"/>
    </source>
</evidence>
<evidence type="ECO:0000313" key="8">
    <source>
        <dbReference type="Proteomes" id="UP000297245"/>
    </source>
</evidence>
<evidence type="ECO:0000256" key="2">
    <source>
        <dbReference type="ARBA" id="ARBA00010790"/>
    </source>
</evidence>
<evidence type="ECO:0000256" key="4">
    <source>
        <dbReference type="ARBA" id="ARBA00022827"/>
    </source>
</evidence>
<dbReference type="EMBL" id="ML179445">
    <property type="protein sequence ID" value="THU87572.1"/>
    <property type="molecule type" value="Genomic_DNA"/>
</dbReference>
<comment type="similarity">
    <text evidence="2">Belongs to the GMC oxidoreductase family.</text>
</comment>
<dbReference type="PANTHER" id="PTHR11552">
    <property type="entry name" value="GLUCOSE-METHANOL-CHOLINE GMC OXIDOREDUCTASE"/>
    <property type="match status" value="1"/>
</dbReference>
<dbReference type="Pfam" id="PF00732">
    <property type="entry name" value="GMC_oxred_N"/>
    <property type="match status" value="1"/>
</dbReference>
<evidence type="ECO:0000256" key="3">
    <source>
        <dbReference type="ARBA" id="ARBA00022630"/>
    </source>
</evidence>
<dbReference type="GO" id="GO:0050660">
    <property type="term" value="F:flavin adenine dinucleotide binding"/>
    <property type="evidence" value="ECO:0007669"/>
    <property type="project" value="InterPro"/>
</dbReference>
<evidence type="ECO:0000259" key="6">
    <source>
        <dbReference type="Pfam" id="PF00732"/>
    </source>
</evidence>
<accession>A0A4S8LF13</accession>
<keyword evidence="8" id="KW-1185">Reference proteome</keyword>
<dbReference type="InterPro" id="IPR000172">
    <property type="entry name" value="GMC_OxRdtase_N"/>
</dbReference>
<name>A0A4S8LF13_DENBC</name>
<evidence type="ECO:0000256" key="1">
    <source>
        <dbReference type="ARBA" id="ARBA00001974"/>
    </source>
</evidence>
<keyword evidence="4" id="KW-0274">FAD</keyword>
<dbReference type="Proteomes" id="UP000297245">
    <property type="component" value="Unassembled WGS sequence"/>
</dbReference>
<dbReference type="Gene3D" id="3.30.560.10">
    <property type="entry name" value="Glucose Oxidase, domain 3"/>
    <property type="match status" value="1"/>
</dbReference>
<organism evidence="7 8">
    <name type="scientific">Dendrothele bispora (strain CBS 962.96)</name>
    <dbReference type="NCBI Taxonomy" id="1314807"/>
    <lineage>
        <taxon>Eukaryota</taxon>
        <taxon>Fungi</taxon>
        <taxon>Dikarya</taxon>
        <taxon>Basidiomycota</taxon>
        <taxon>Agaricomycotina</taxon>
        <taxon>Agaricomycetes</taxon>
        <taxon>Agaricomycetidae</taxon>
        <taxon>Agaricales</taxon>
        <taxon>Agaricales incertae sedis</taxon>
        <taxon>Dendrothele</taxon>
    </lineage>
</organism>
<proteinExistence type="inferred from homology"/>
<feature type="domain" description="Glucose-methanol-choline oxidoreductase N-terminal" evidence="6">
    <location>
        <begin position="47"/>
        <end position="169"/>
    </location>
</feature>
<keyword evidence="5" id="KW-0560">Oxidoreductase</keyword>
<sequence>MPRTVPDLQTVALFGALGITDVPLIDFNTIANDDALGGSLLSFTIDENHNRSSVRERLLDVQANSGRLTFSLDTLATKVLMCNNTDGVPTAYGVEMAPGAALAIAGNFKGKVDLGPMLQNVTVKHEVIVSAGVFQSPQLLSGIGNSTHLQEVGIEPVVDLPGVGTNLQGKLNLLLAYLDHDEIAVIWKMTQNFSIYNDCKFLFTPEDDPCLEFWINNDRLNVYSFSGAFEAITSQSESSSEPDIFAYYAPAYFPGFVRGMCMQLLRV</sequence>
<evidence type="ECO:0000313" key="7">
    <source>
        <dbReference type="EMBL" id="THU87572.1"/>
    </source>
</evidence>
<gene>
    <name evidence="7" type="ORF">K435DRAFT_681480</name>
</gene>
<dbReference type="InterPro" id="IPR027424">
    <property type="entry name" value="Glucose_Oxidase_domain_2"/>
</dbReference>
<dbReference type="Gene3D" id="3.50.50.60">
    <property type="entry name" value="FAD/NAD(P)-binding domain"/>
    <property type="match status" value="1"/>
</dbReference>
<dbReference type="GO" id="GO:0016614">
    <property type="term" value="F:oxidoreductase activity, acting on CH-OH group of donors"/>
    <property type="evidence" value="ECO:0007669"/>
    <property type="project" value="InterPro"/>
</dbReference>
<dbReference type="AlphaFoldDB" id="A0A4S8LF13"/>
<dbReference type="InterPro" id="IPR036188">
    <property type="entry name" value="FAD/NAD-bd_sf"/>
</dbReference>
<dbReference type="SUPFAM" id="SSF51905">
    <property type="entry name" value="FAD/NAD(P)-binding domain"/>
    <property type="match status" value="1"/>
</dbReference>
<keyword evidence="3" id="KW-0285">Flavoprotein</keyword>